<name>A0A1G7MDG3_9BACT</name>
<keyword evidence="1" id="KW-0808">Transferase</keyword>
<dbReference type="Gene3D" id="3.30.460.10">
    <property type="entry name" value="Beta Polymerase, domain 2"/>
    <property type="match status" value="1"/>
</dbReference>
<gene>
    <name evidence="1" type="ORF">SAMN04487996_111229</name>
</gene>
<evidence type="ECO:0000313" key="1">
    <source>
        <dbReference type="EMBL" id="SDF59705.1"/>
    </source>
</evidence>
<accession>A0A1G7MDG3</accession>
<keyword evidence="2" id="KW-1185">Reference proteome</keyword>
<dbReference type="SUPFAM" id="SSF81301">
    <property type="entry name" value="Nucleotidyltransferase"/>
    <property type="match status" value="1"/>
</dbReference>
<dbReference type="GO" id="GO:0016779">
    <property type="term" value="F:nucleotidyltransferase activity"/>
    <property type="evidence" value="ECO:0007669"/>
    <property type="project" value="UniProtKB-KW"/>
</dbReference>
<dbReference type="STRING" id="659014.SAMN04487996_111229"/>
<dbReference type="Pfam" id="PF04439">
    <property type="entry name" value="Adenyl_transf"/>
    <property type="match status" value="1"/>
</dbReference>
<dbReference type="EMBL" id="FNAN01000011">
    <property type="protein sequence ID" value="SDF59705.1"/>
    <property type="molecule type" value="Genomic_DNA"/>
</dbReference>
<protein>
    <submittedName>
        <fullName evidence="1">Aminoglycoside 6-adenylyltransferase</fullName>
    </submittedName>
</protein>
<keyword evidence="1" id="KW-0548">Nucleotidyltransferase</keyword>
<dbReference type="RefSeq" id="WP_090153582.1">
    <property type="nucleotide sequence ID" value="NZ_FNAN01000011.1"/>
</dbReference>
<evidence type="ECO:0000313" key="2">
    <source>
        <dbReference type="Proteomes" id="UP000198748"/>
    </source>
</evidence>
<reference evidence="2" key="1">
    <citation type="submission" date="2016-10" db="EMBL/GenBank/DDBJ databases">
        <authorList>
            <person name="Varghese N."/>
            <person name="Submissions S."/>
        </authorList>
    </citation>
    <scope>NUCLEOTIDE SEQUENCE [LARGE SCALE GENOMIC DNA]</scope>
    <source>
        <strain evidence="2">DSM 25329</strain>
    </source>
</reference>
<dbReference type="AlphaFoldDB" id="A0A1G7MDG3"/>
<dbReference type="InterPro" id="IPR043519">
    <property type="entry name" value="NT_sf"/>
</dbReference>
<sequence length="284" mass="33178">MRSNTEIKRLILEIVQKDDRIRAVLLNGSRADAYVTPDKYQDFDVVFIVQAIEDFSVNHNWIHVFGELIIKQLPDEMIIGERSQDSFGYLMLFKDGNRIDLTLYPIDLVRPNFWPDSLTICWLDKDGLFPNLPEPSTADYQIKVPALQEFTDTCNEFWWVSTYVVKGLARRQIPYAKEMMETVVRPMFMKMISWQIGTITEFSEPFGKSGKYISKFLGEDFYERVLATYANADLKENWQALSNMAEIFAWLSVAVGEKLRFPTDTGEIQRTHQYIKQQREMHAI</sequence>
<dbReference type="Gene3D" id="1.20.120.330">
    <property type="entry name" value="Nucleotidyltransferases domain 2"/>
    <property type="match status" value="1"/>
</dbReference>
<dbReference type="Proteomes" id="UP000198748">
    <property type="component" value="Unassembled WGS sequence"/>
</dbReference>
<dbReference type="SUPFAM" id="SSF81631">
    <property type="entry name" value="PAP/OAS1 substrate-binding domain"/>
    <property type="match status" value="1"/>
</dbReference>
<organism evidence="1 2">
    <name type="scientific">Dyadobacter soli</name>
    <dbReference type="NCBI Taxonomy" id="659014"/>
    <lineage>
        <taxon>Bacteria</taxon>
        <taxon>Pseudomonadati</taxon>
        <taxon>Bacteroidota</taxon>
        <taxon>Cytophagia</taxon>
        <taxon>Cytophagales</taxon>
        <taxon>Spirosomataceae</taxon>
        <taxon>Dyadobacter</taxon>
    </lineage>
</organism>
<dbReference type="OrthoDB" id="9776406at2"/>
<dbReference type="InterPro" id="IPR007530">
    <property type="entry name" value="Aminoglycoside_adenylylTfrase"/>
</dbReference>
<proteinExistence type="predicted"/>